<proteinExistence type="predicted"/>
<evidence type="ECO:0000256" key="1">
    <source>
        <dbReference type="SAM" id="Phobius"/>
    </source>
</evidence>
<sequence>MVEVNAMKRATRKRVRRTSGLEMNIAQHFWNLLAVAVIGSIVVAFVLVQQHEVKVAHPFQNPKAAFRLLQQDKPFLLYGTAWKEDKTAYYVQEAIRAGFRYIDTAAQPKHYREAGVGEGWTTAAAELKLDRAELFLQTKFSPHQKPDDSNQNGATLPYDPNAELREQVQQSVESSLKNLKTDYIDSLVLHSPLRTMAETLTVWKAMEELVDDGTVKMLGVSNCYNLEKFETIFRQAKHKPWALQNRFYADSNFDTDLRQFCAKNGIKYQSFWTLTANGKALQSPEIKDMAQKRDLTPQTLLYAFLMSLGYGTPLSGTKSAKHMKEDVLVMKRLQDGEVIFQNEDQLRKMAQLLGMPAL</sequence>
<dbReference type="InterPro" id="IPR023210">
    <property type="entry name" value="NADP_OxRdtase_dom"/>
</dbReference>
<keyword evidence="1" id="KW-0812">Transmembrane</keyword>
<dbReference type="PRINTS" id="PR00069">
    <property type="entry name" value="ALDKETRDTASE"/>
</dbReference>
<dbReference type="GO" id="GO:0016491">
    <property type="term" value="F:oxidoreductase activity"/>
    <property type="evidence" value="ECO:0007669"/>
    <property type="project" value="InterPro"/>
</dbReference>
<dbReference type="Pfam" id="PF00248">
    <property type="entry name" value="Aldo_ket_red"/>
    <property type="match status" value="1"/>
</dbReference>
<dbReference type="OrthoDB" id="416253at2759"/>
<feature type="domain" description="NADP-dependent oxidoreductase" evidence="2">
    <location>
        <begin position="83"/>
        <end position="330"/>
    </location>
</feature>
<keyword evidence="1" id="KW-0472">Membrane</keyword>
<evidence type="ECO:0000313" key="3">
    <source>
        <dbReference type="EMBL" id="CAB9497731.1"/>
    </source>
</evidence>
<evidence type="ECO:0000259" key="2">
    <source>
        <dbReference type="Pfam" id="PF00248"/>
    </source>
</evidence>
<keyword evidence="1" id="KW-1133">Transmembrane helix</keyword>
<protein>
    <submittedName>
        <fullName evidence="3">Aldose reductase-related protein 1</fullName>
    </submittedName>
</protein>
<accession>A0A9N8DBK7</accession>
<dbReference type="EMBL" id="CAICTM010000025">
    <property type="protein sequence ID" value="CAB9497731.1"/>
    <property type="molecule type" value="Genomic_DNA"/>
</dbReference>
<name>A0A9N8DBK7_9STRA</name>
<dbReference type="Gene3D" id="3.20.20.100">
    <property type="entry name" value="NADP-dependent oxidoreductase domain"/>
    <property type="match status" value="1"/>
</dbReference>
<evidence type="ECO:0000313" key="4">
    <source>
        <dbReference type="Proteomes" id="UP001153069"/>
    </source>
</evidence>
<gene>
    <name evidence="3" type="ORF">SEMRO_25_G016750.1</name>
</gene>
<feature type="transmembrane region" description="Helical" evidence="1">
    <location>
        <begin position="29"/>
        <end position="48"/>
    </location>
</feature>
<organism evidence="3 4">
    <name type="scientific">Seminavis robusta</name>
    <dbReference type="NCBI Taxonomy" id="568900"/>
    <lineage>
        <taxon>Eukaryota</taxon>
        <taxon>Sar</taxon>
        <taxon>Stramenopiles</taxon>
        <taxon>Ochrophyta</taxon>
        <taxon>Bacillariophyta</taxon>
        <taxon>Bacillariophyceae</taxon>
        <taxon>Bacillariophycidae</taxon>
        <taxon>Naviculales</taxon>
        <taxon>Naviculaceae</taxon>
        <taxon>Seminavis</taxon>
    </lineage>
</organism>
<dbReference type="InterPro" id="IPR020471">
    <property type="entry name" value="AKR"/>
</dbReference>
<dbReference type="CDD" id="cd19071">
    <property type="entry name" value="AKR_AKR1-5-like"/>
    <property type="match status" value="1"/>
</dbReference>
<reference evidence="3" key="1">
    <citation type="submission" date="2020-06" db="EMBL/GenBank/DDBJ databases">
        <authorList>
            <consortium name="Plant Systems Biology data submission"/>
        </authorList>
    </citation>
    <scope>NUCLEOTIDE SEQUENCE</scope>
    <source>
        <strain evidence="3">D6</strain>
    </source>
</reference>
<dbReference type="PANTHER" id="PTHR11732">
    <property type="entry name" value="ALDO/KETO REDUCTASE"/>
    <property type="match status" value="1"/>
</dbReference>
<dbReference type="SUPFAM" id="SSF51430">
    <property type="entry name" value="NAD(P)-linked oxidoreductase"/>
    <property type="match status" value="1"/>
</dbReference>
<keyword evidence="4" id="KW-1185">Reference proteome</keyword>
<comment type="caution">
    <text evidence="3">The sequence shown here is derived from an EMBL/GenBank/DDBJ whole genome shotgun (WGS) entry which is preliminary data.</text>
</comment>
<dbReference type="InterPro" id="IPR036812">
    <property type="entry name" value="NAD(P)_OxRdtase_dom_sf"/>
</dbReference>
<dbReference type="AlphaFoldDB" id="A0A9N8DBK7"/>
<dbReference type="Proteomes" id="UP001153069">
    <property type="component" value="Unassembled WGS sequence"/>
</dbReference>